<name>A0A7K1U0B7_9BACT</name>
<dbReference type="Gene3D" id="3.40.50.150">
    <property type="entry name" value="Vaccinia Virus protein VP39"/>
    <property type="match status" value="1"/>
</dbReference>
<dbReference type="NCBIfam" id="TIGR00675">
    <property type="entry name" value="dcm"/>
    <property type="match status" value="1"/>
</dbReference>
<dbReference type="GO" id="GO:0032259">
    <property type="term" value="P:methylation"/>
    <property type="evidence" value="ECO:0007669"/>
    <property type="project" value="UniProtKB-KW"/>
</dbReference>
<dbReference type="PROSITE" id="PS00094">
    <property type="entry name" value="C5_MTASE_1"/>
    <property type="match status" value="1"/>
</dbReference>
<comment type="similarity">
    <text evidence="6 7">Belongs to the class I-like SAM-binding methyltransferase superfamily. C5-methyltransferase family.</text>
</comment>
<keyword evidence="4" id="KW-0680">Restriction system</keyword>
<dbReference type="PROSITE" id="PS00095">
    <property type="entry name" value="C5_MTASE_2"/>
    <property type="match status" value="1"/>
</dbReference>
<dbReference type="RefSeq" id="WP_157305120.1">
    <property type="nucleotide sequence ID" value="NZ_WRXN01000001.1"/>
</dbReference>
<dbReference type="PANTHER" id="PTHR46098">
    <property type="entry name" value="TRNA (CYTOSINE(38)-C(5))-METHYLTRANSFERASE"/>
    <property type="match status" value="1"/>
</dbReference>
<dbReference type="PROSITE" id="PS51679">
    <property type="entry name" value="SAM_MT_C5"/>
    <property type="match status" value="1"/>
</dbReference>
<reference evidence="10 11" key="1">
    <citation type="submission" date="2019-12" db="EMBL/GenBank/DDBJ databases">
        <title>Chitinophaga sp. strain ysch24 (GDMCC 1.1355), whole genome shotgun sequence.</title>
        <authorList>
            <person name="Zhang X."/>
        </authorList>
    </citation>
    <scope>NUCLEOTIDE SEQUENCE [LARGE SCALE GENOMIC DNA]</scope>
    <source>
        <strain evidence="11">ysch24</strain>
    </source>
</reference>
<dbReference type="PANTHER" id="PTHR46098:SF1">
    <property type="entry name" value="TRNA (CYTOSINE(38)-C(5))-METHYLTRANSFERASE"/>
    <property type="match status" value="1"/>
</dbReference>
<evidence type="ECO:0000256" key="6">
    <source>
        <dbReference type="PROSITE-ProRule" id="PRU01016"/>
    </source>
</evidence>
<evidence type="ECO:0000256" key="4">
    <source>
        <dbReference type="ARBA" id="ARBA00022747"/>
    </source>
</evidence>
<dbReference type="InterPro" id="IPR001525">
    <property type="entry name" value="C5_MeTfrase"/>
</dbReference>
<evidence type="ECO:0000313" key="11">
    <source>
        <dbReference type="Proteomes" id="UP000461730"/>
    </source>
</evidence>
<evidence type="ECO:0000256" key="1">
    <source>
        <dbReference type="ARBA" id="ARBA00022603"/>
    </source>
</evidence>
<evidence type="ECO:0000256" key="9">
    <source>
        <dbReference type="SAM" id="MobiDB-lite"/>
    </source>
</evidence>
<dbReference type="InterPro" id="IPR029063">
    <property type="entry name" value="SAM-dependent_MTases_sf"/>
</dbReference>
<dbReference type="InterPro" id="IPR018117">
    <property type="entry name" value="C5_DNA_meth_AS"/>
</dbReference>
<gene>
    <name evidence="10" type="primary">dcm</name>
    <name evidence="10" type="ORF">GO493_05665</name>
</gene>
<keyword evidence="1 6" id="KW-0489">Methyltransferase</keyword>
<evidence type="ECO:0000256" key="2">
    <source>
        <dbReference type="ARBA" id="ARBA00022679"/>
    </source>
</evidence>
<dbReference type="GO" id="GO:0009307">
    <property type="term" value="P:DNA restriction-modification system"/>
    <property type="evidence" value="ECO:0007669"/>
    <property type="project" value="UniProtKB-KW"/>
</dbReference>
<feature type="active site" evidence="6">
    <location>
        <position position="72"/>
    </location>
</feature>
<dbReference type="InterPro" id="IPR031303">
    <property type="entry name" value="C5_meth_CS"/>
</dbReference>
<evidence type="ECO:0000313" key="10">
    <source>
        <dbReference type="EMBL" id="MVT07740.1"/>
    </source>
</evidence>
<dbReference type="InterPro" id="IPR050750">
    <property type="entry name" value="C5-MTase"/>
</dbReference>
<evidence type="ECO:0000256" key="3">
    <source>
        <dbReference type="ARBA" id="ARBA00022691"/>
    </source>
</evidence>
<feature type="region of interest" description="Disordered" evidence="9">
    <location>
        <begin position="171"/>
        <end position="222"/>
    </location>
</feature>
<dbReference type="EC" id="2.1.1.37" evidence="8"/>
<keyword evidence="2 6" id="KW-0808">Transferase</keyword>
<feature type="compositionally biased region" description="Low complexity" evidence="9">
    <location>
        <begin position="189"/>
        <end position="205"/>
    </location>
</feature>
<evidence type="ECO:0000256" key="5">
    <source>
        <dbReference type="ARBA" id="ARBA00047422"/>
    </source>
</evidence>
<keyword evidence="3 6" id="KW-0949">S-adenosyl-L-methionine</keyword>
<proteinExistence type="inferred from homology"/>
<dbReference type="GO" id="GO:0003886">
    <property type="term" value="F:DNA (cytosine-5-)-methyltransferase activity"/>
    <property type="evidence" value="ECO:0007669"/>
    <property type="project" value="UniProtKB-EC"/>
</dbReference>
<dbReference type="Proteomes" id="UP000461730">
    <property type="component" value="Unassembled WGS sequence"/>
</dbReference>
<organism evidence="10 11">
    <name type="scientific">Chitinophaga tropicalis</name>
    <dbReference type="NCBI Taxonomy" id="2683588"/>
    <lineage>
        <taxon>Bacteria</taxon>
        <taxon>Pseudomonadati</taxon>
        <taxon>Bacteroidota</taxon>
        <taxon>Chitinophagia</taxon>
        <taxon>Chitinophagales</taxon>
        <taxon>Chitinophagaceae</taxon>
        <taxon>Chitinophaga</taxon>
    </lineage>
</organism>
<evidence type="ECO:0000256" key="7">
    <source>
        <dbReference type="RuleBase" id="RU000416"/>
    </source>
</evidence>
<dbReference type="SUPFAM" id="SSF53335">
    <property type="entry name" value="S-adenosyl-L-methionine-dependent methyltransferases"/>
    <property type="match status" value="1"/>
</dbReference>
<keyword evidence="11" id="KW-1185">Reference proteome</keyword>
<dbReference type="AlphaFoldDB" id="A0A7K1U0B7"/>
<comment type="catalytic activity">
    <reaction evidence="5 8">
        <text>a 2'-deoxycytidine in DNA + S-adenosyl-L-methionine = a 5-methyl-2'-deoxycytidine in DNA + S-adenosyl-L-homocysteine + H(+)</text>
        <dbReference type="Rhea" id="RHEA:13681"/>
        <dbReference type="Rhea" id="RHEA-COMP:11369"/>
        <dbReference type="Rhea" id="RHEA-COMP:11370"/>
        <dbReference type="ChEBI" id="CHEBI:15378"/>
        <dbReference type="ChEBI" id="CHEBI:57856"/>
        <dbReference type="ChEBI" id="CHEBI:59789"/>
        <dbReference type="ChEBI" id="CHEBI:85452"/>
        <dbReference type="ChEBI" id="CHEBI:85454"/>
        <dbReference type="EC" id="2.1.1.37"/>
    </reaction>
</comment>
<dbReference type="EMBL" id="WRXN01000001">
    <property type="protein sequence ID" value="MVT07740.1"/>
    <property type="molecule type" value="Genomic_DNA"/>
</dbReference>
<dbReference type="Pfam" id="PF00145">
    <property type="entry name" value="DNA_methylase"/>
    <property type="match status" value="1"/>
</dbReference>
<sequence>MKHGSLFSGLGGFDLAATWMGWENIFHCEIDPFCQKILQHYWPNAKSYQDIRAFPAAELRGQVDIITGGFPCQPFSHAGNRQGTADDRYLWPQMFRVITTVQPRWVVAENVPGIIDIQRGMVFENVQTDLETAGYQVWTVVLPACSVGAPHLRNRVWIIAYAQSYHDPGNARTMAGSAQPDPPKDGAVTGSQGSTTTGPGTASNTDGPGLEGTTGPVLSRPTGQPAWCNQIPAWNDWPAVPPVCWPDDGVCPRLDNISFPRWRKESIKAFGNAIVPQVAYQLFKIIAIMEQQTFEPHLKTDK</sequence>
<comment type="caution">
    <text evidence="10">The sequence shown here is derived from an EMBL/GenBank/DDBJ whole genome shotgun (WGS) entry which is preliminary data.</text>
</comment>
<protein>
    <recommendedName>
        <fullName evidence="8">Cytosine-specific methyltransferase</fullName>
        <ecNumber evidence="8">2.1.1.37</ecNumber>
    </recommendedName>
</protein>
<accession>A0A7K1U0B7</accession>
<dbReference type="PRINTS" id="PR00105">
    <property type="entry name" value="C5METTRFRASE"/>
</dbReference>
<evidence type="ECO:0000256" key="8">
    <source>
        <dbReference type="RuleBase" id="RU000417"/>
    </source>
</evidence>